<comment type="similarity">
    <text evidence="1 3">Belongs to the thiolase-like superfamily. Beta-ketoacyl-ACP synthases family.</text>
</comment>
<sequence length="797" mass="84499">MTENKNRCVVTGLGMITSIGKSVEECWDNAIKGVSGTKEIKSISTEGCYAKVASEVDDTLEDIHSDFYMDRASKLCIHAAKEAMKDANLNDFENDTRVSVIIGNCVAGVVSIEDYYKNGKDSKNIKQMPMSAIASQVAGFVHAGGVVTTIANACAAGTMSISYACDLIRDNKADVVICGGTDAFASVPYAGFLALHAMDEKQCSSFNHTTGINLGEGSGILVVESYEHAMKRKAKMYCEVLGSGVSTDAHHITAPREDGEGQMNAINWAIERSGISPKDVGYVNAHGTGTHKNDYAEFLSLKTIFGEDNADLCVSSTKPMVGHCLGAAGSIEAIFSIKALTNSIVPPTLGFAPEDMAQLKENAGAIDFVPNVAKKKELDYVMNNSFAFGGNNASIIFSKHVGDVKGLENHDKVVITGYGLVTPLGHGLDNYIAKYNDGAKVEGGNVHSVVSNTDMQSAGIPMSIYRKWDTVSQIETLSGVLALKNANIEITDENATRIGIVDGTAEGAMGMGCLFEESIAEKGNASGSAFKFPNTVYNAAAGYLSIFTGIKGYNVTITNGSQSGLAAIPYACNIIKNNREDIIVASGSDENISVTSELATALNLVADDYVEPYSNHNGFVLSDGGVTMILESETSANKRGVKKYASVVGYGMAHRDCEFGTLQGSSEGLDEAIRQALADADLTIDDISAISGFANGMKEVDQVEMQSYRRVFGSKMDNLPVICSKARVGEARAAAAMLSAVDASLLLSDMVKEDKMAYLLTADGVKKTTVYSKDLKYVLATAYGSGGSYTAVILARE</sequence>
<protein>
    <submittedName>
        <fullName evidence="5">3-oxoacyl-ACP synthase</fullName>
    </submittedName>
</protein>
<dbReference type="Pfam" id="PF02801">
    <property type="entry name" value="Ketoacyl-synt_C"/>
    <property type="match status" value="2"/>
</dbReference>
<dbReference type="SMART" id="SM00825">
    <property type="entry name" value="PKS_KS"/>
    <property type="match status" value="1"/>
</dbReference>
<proteinExistence type="inferred from homology"/>
<dbReference type="PANTHER" id="PTHR11712">
    <property type="entry name" value="POLYKETIDE SYNTHASE-RELATED"/>
    <property type="match status" value="1"/>
</dbReference>
<dbReference type="InterPro" id="IPR020841">
    <property type="entry name" value="PKS_Beta-ketoAc_synthase_dom"/>
</dbReference>
<dbReference type="GO" id="GO:0004315">
    <property type="term" value="F:3-oxoacyl-[acyl-carrier-protein] synthase activity"/>
    <property type="evidence" value="ECO:0007669"/>
    <property type="project" value="InterPro"/>
</dbReference>
<gene>
    <name evidence="5" type="ORF">DYE49_01115</name>
</gene>
<dbReference type="Proteomes" id="UP000593591">
    <property type="component" value="Chromosome"/>
</dbReference>
<dbReference type="SUPFAM" id="SSF53901">
    <property type="entry name" value="Thiolase-like"/>
    <property type="match status" value="3"/>
</dbReference>
<evidence type="ECO:0000256" key="2">
    <source>
        <dbReference type="ARBA" id="ARBA00022679"/>
    </source>
</evidence>
<evidence type="ECO:0000259" key="4">
    <source>
        <dbReference type="PROSITE" id="PS52004"/>
    </source>
</evidence>
<name>A0A7M1XIG2_9SPIR</name>
<organism evidence="5 6">
    <name type="scientific">Treponema rectale</name>
    <dbReference type="NCBI Taxonomy" id="744512"/>
    <lineage>
        <taxon>Bacteria</taxon>
        <taxon>Pseudomonadati</taxon>
        <taxon>Spirochaetota</taxon>
        <taxon>Spirochaetia</taxon>
        <taxon>Spirochaetales</taxon>
        <taxon>Treponemataceae</taxon>
        <taxon>Treponema</taxon>
    </lineage>
</organism>
<dbReference type="GO" id="GO:0006633">
    <property type="term" value="P:fatty acid biosynthetic process"/>
    <property type="evidence" value="ECO:0007669"/>
    <property type="project" value="InterPro"/>
</dbReference>
<feature type="domain" description="Ketosynthase family 3 (KS3)" evidence="4">
    <location>
        <begin position="5"/>
        <end position="399"/>
    </location>
</feature>
<dbReference type="CDD" id="cd00834">
    <property type="entry name" value="KAS_I_II"/>
    <property type="match status" value="1"/>
</dbReference>
<dbReference type="KEGG" id="trc:DYE49_01115"/>
<dbReference type="InterPro" id="IPR016039">
    <property type="entry name" value="Thiolase-like"/>
</dbReference>
<feature type="domain" description="Ketosynthase family 3 (KS3)" evidence="4">
    <location>
        <begin position="410"/>
        <end position="796"/>
    </location>
</feature>
<evidence type="ECO:0000313" key="5">
    <source>
        <dbReference type="EMBL" id="QOS39127.1"/>
    </source>
</evidence>
<dbReference type="GO" id="GO:0005829">
    <property type="term" value="C:cytosol"/>
    <property type="evidence" value="ECO:0007669"/>
    <property type="project" value="TreeGrafter"/>
</dbReference>
<dbReference type="PROSITE" id="PS00606">
    <property type="entry name" value="KS3_1"/>
    <property type="match status" value="1"/>
</dbReference>
<dbReference type="Pfam" id="PF00109">
    <property type="entry name" value="ketoacyl-synt"/>
    <property type="match status" value="2"/>
</dbReference>
<dbReference type="EMBL" id="CP031517">
    <property type="protein sequence ID" value="QOS39127.1"/>
    <property type="molecule type" value="Genomic_DNA"/>
</dbReference>
<dbReference type="InterPro" id="IPR018201">
    <property type="entry name" value="Ketoacyl_synth_AS"/>
</dbReference>
<evidence type="ECO:0000256" key="3">
    <source>
        <dbReference type="RuleBase" id="RU003694"/>
    </source>
</evidence>
<dbReference type="InterPro" id="IPR014031">
    <property type="entry name" value="Ketoacyl_synth_C"/>
</dbReference>
<dbReference type="PROSITE" id="PS52004">
    <property type="entry name" value="KS3_2"/>
    <property type="match status" value="2"/>
</dbReference>
<accession>A0A7M1XIG2</accession>
<dbReference type="PANTHER" id="PTHR11712:SF336">
    <property type="entry name" value="3-OXOACYL-[ACYL-CARRIER-PROTEIN] SYNTHASE, MITOCHONDRIAL"/>
    <property type="match status" value="1"/>
</dbReference>
<evidence type="ECO:0000313" key="6">
    <source>
        <dbReference type="Proteomes" id="UP000593591"/>
    </source>
</evidence>
<reference evidence="5 6" key="1">
    <citation type="submission" date="2018-08" db="EMBL/GenBank/DDBJ databases">
        <title>The first complete genome of Treponema rectale (CHPAT), a commensal spirochete of the bovine rectum.</title>
        <authorList>
            <person name="Staton G.J."/>
            <person name="Clegg S.R."/>
            <person name="Carter S.D."/>
            <person name="Radford A.D."/>
            <person name="Darby A."/>
            <person name="Hall N."/>
            <person name="Birtles R.J."/>
            <person name="Evans N.J."/>
        </authorList>
    </citation>
    <scope>NUCLEOTIDE SEQUENCE [LARGE SCALE GENOMIC DNA]</scope>
    <source>
        <strain evidence="5 6">CHPA</strain>
    </source>
</reference>
<dbReference type="AlphaFoldDB" id="A0A7M1XIG2"/>
<evidence type="ECO:0000256" key="1">
    <source>
        <dbReference type="ARBA" id="ARBA00008467"/>
    </source>
</evidence>
<dbReference type="Gene3D" id="3.40.47.10">
    <property type="match status" value="2"/>
</dbReference>
<dbReference type="InterPro" id="IPR000794">
    <property type="entry name" value="Beta-ketoacyl_synthase"/>
</dbReference>
<keyword evidence="2 3" id="KW-0808">Transferase</keyword>
<dbReference type="InterPro" id="IPR014030">
    <property type="entry name" value="Ketoacyl_synth_N"/>
</dbReference>